<dbReference type="EMBL" id="MLFT02000007">
    <property type="protein sequence ID" value="PHT43749.1"/>
    <property type="molecule type" value="Genomic_DNA"/>
</dbReference>
<dbReference type="Proteomes" id="UP000224567">
    <property type="component" value="Unassembled WGS sequence"/>
</dbReference>
<evidence type="ECO:0000256" key="6">
    <source>
        <dbReference type="SAM" id="MobiDB-lite"/>
    </source>
</evidence>
<dbReference type="Pfam" id="PF02365">
    <property type="entry name" value="NAM"/>
    <property type="match status" value="1"/>
</dbReference>
<evidence type="ECO:0000313" key="8">
    <source>
        <dbReference type="EMBL" id="PHT43749.1"/>
    </source>
</evidence>
<evidence type="ECO:0000256" key="1">
    <source>
        <dbReference type="ARBA" id="ARBA00004123"/>
    </source>
</evidence>
<dbReference type="PROSITE" id="PS51005">
    <property type="entry name" value="NAC"/>
    <property type="match status" value="1"/>
</dbReference>
<evidence type="ECO:0000256" key="5">
    <source>
        <dbReference type="ARBA" id="ARBA00023242"/>
    </source>
</evidence>
<dbReference type="GO" id="GO:0003677">
    <property type="term" value="F:DNA binding"/>
    <property type="evidence" value="ECO:0007669"/>
    <property type="project" value="UniProtKB-KW"/>
</dbReference>
<dbReference type="GO" id="GO:0006355">
    <property type="term" value="P:regulation of DNA-templated transcription"/>
    <property type="evidence" value="ECO:0007669"/>
    <property type="project" value="InterPro"/>
</dbReference>
<feature type="compositionally biased region" description="Basic residues" evidence="6">
    <location>
        <begin position="1"/>
        <end position="10"/>
    </location>
</feature>
<dbReference type="OrthoDB" id="1301300at2759"/>
<dbReference type="InterPro" id="IPR036093">
    <property type="entry name" value="NAC_dom_sf"/>
</dbReference>
<keyword evidence="2" id="KW-0805">Transcription regulation</keyword>
<reference evidence="9" key="2">
    <citation type="journal article" date="2017" name="J. Anim. Genet.">
        <title>Multiple reference genome sequences of hot pepper reveal the massive evolution of plant disease resistance genes by retroduplication.</title>
        <authorList>
            <person name="Kim S."/>
            <person name="Park J."/>
            <person name="Yeom S.-I."/>
            <person name="Kim Y.-M."/>
            <person name="Seo E."/>
            <person name="Kim K.-T."/>
            <person name="Kim M.-S."/>
            <person name="Lee J.M."/>
            <person name="Cheong K."/>
            <person name="Shin H.-S."/>
            <person name="Kim S.-B."/>
            <person name="Han K."/>
            <person name="Lee J."/>
            <person name="Park M."/>
            <person name="Lee H.-A."/>
            <person name="Lee H.-Y."/>
            <person name="Lee Y."/>
            <person name="Oh S."/>
            <person name="Lee J.H."/>
            <person name="Choi E."/>
            <person name="Choi E."/>
            <person name="Lee S.E."/>
            <person name="Jeon J."/>
            <person name="Kim H."/>
            <person name="Choi G."/>
            <person name="Song H."/>
            <person name="Lee J."/>
            <person name="Lee S.-C."/>
            <person name="Kwon J.-K."/>
            <person name="Lee H.-Y."/>
            <person name="Koo N."/>
            <person name="Hong Y."/>
            <person name="Kim R.W."/>
            <person name="Kang W.-H."/>
            <person name="Huh J.H."/>
            <person name="Kang B.-C."/>
            <person name="Yang T.-J."/>
            <person name="Lee Y.-H."/>
            <person name="Bennetzen J.L."/>
            <person name="Choi D."/>
        </authorList>
    </citation>
    <scope>NUCLEOTIDE SEQUENCE [LARGE SCALE GENOMIC DNA]</scope>
    <source>
        <strain evidence="9">cv. PBC81</strain>
    </source>
</reference>
<dbReference type="GO" id="GO:0005634">
    <property type="term" value="C:nucleus"/>
    <property type="evidence" value="ECO:0007669"/>
    <property type="project" value="UniProtKB-SubCell"/>
</dbReference>
<evidence type="ECO:0000256" key="2">
    <source>
        <dbReference type="ARBA" id="ARBA00023015"/>
    </source>
</evidence>
<keyword evidence="5" id="KW-0539">Nucleus</keyword>
<keyword evidence="9" id="KW-1185">Reference proteome</keyword>
<proteinExistence type="predicted"/>
<dbReference type="AlphaFoldDB" id="A0A2G2WEZ6"/>
<organism evidence="8 9">
    <name type="scientific">Capsicum baccatum</name>
    <name type="common">Peruvian pepper</name>
    <dbReference type="NCBI Taxonomy" id="33114"/>
    <lineage>
        <taxon>Eukaryota</taxon>
        <taxon>Viridiplantae</taxon>
        <taxon>Streptophyta</taxon>
        <taxon>Embryophyta</taxon>
        <taxon>Tracheophyta</taxon>
        <taxon>Spermatophyta</taxon>
        <taxon>Magnoliopsida</taxon>
        <taxon>eudicotyledons</taxon>
        <taxon>Gunneridae</taxon>
        <taxon>Pentapetalae</taxon>
        <taxon>asterids</taxon>
        <taxon>lamiids</taxon>
        <taxon>Solanales</taxon>
        <taxon>Solanaceae</taxon>
        <taxon>Solanoideae</taxon>
        <taxon>Capsiceae</taxon>
        <taxon>Capsicum</taxon>
    </lineage>
</organism>
<name>A0A2G2WEZ6_CAPBA</name>
<evidence type="ECO:0000259" key="7">
    <source>
        <dbReference type="PROSITE" id="PS51005"/>
    </source>
</evidence>
<evidence type="ECO:0000313" key="9">
    <source>
        <dbReference type="Proteomes" id="UP000224567"/>
    </source>
</evidence>
<gene>
    <name evidence="8" type="ORF">CQW23_17774</name>
</gene>
<keyword evidence="3" id="KW-0238">DNA-binding</keyword>
<accession>A0A2G2WEZ6</accession>
<reference evidence="8 9" key="1">
    <citation type="journal article" date="2017" name="Genome Biol.">
        <title>New reference genome sequences of hot pepper reveal the massive evolution of plant disease-resistance genes by retroduplication.</title>
        <authorList>
            <person name="Kim S."/>
            <person name="Park J."/>
            <person name="Yeom S.I."/>
            <person name="Kim Y.M."/>
            <person name="Seo E."/>
            <person name="Kim K.T."/>
            <person name="Kim M.S."/>
            <person name="Lee J.M."/>
            <person name="Cheong K."/>
            <person name="Shin H.S."/>
            <person name="Kim S.B."/>
            <person name="Han K."/>
            <person name="Lee J."/>
            <person name="Park M."/>
            <person name="Lee H.A."/>
            <person name="Lee H.Y."/>
            <person name="Lee Y."/>
            <person name="Oh S."/>
            <person name="Lee J.H."/>
            <person name="Choi E."/>
            <person name="Choi E."/>
            <person name="Lee S.E."/>
            <person name="Jeon J."/>
            <person name="Kim H."/>
            <person name="Choi G."/>
            <person name="Song H."/>
            <person name="Lee J."/>
            <person name="Lee S.C."/>
            <person name="Kwon J.K."/>
            <person name="Lee H.Y."/>
            <person name="Koo N."/>
            <person name="Hong Y."/>
            <person name="Kim R.W."/>
            <person name="Kang W.H."/>
            <person name="Huh J.H."/>
            <person name="Kang B.C."/>
            <person name="Yang T.J."/>
            <person name="Lee Y.H."/>
            <person name="Bennetzen J.L."/>
            <person name="Choi D."/>
        </authorList>
    </citation>
    <scope>NUCLEOTIDE SEQUENCE [LARGE SCALE GENOMIC DNA]</scope>
    <source>
        <strain evidence="9">cv. PBC81</strain>
    </source>
</reference>
<dbReference type="PANTHER" id="PTHR31989">
    <property type="entry name" value="NAC DOMAIN-CONTAINING PROTEIN 82-RELATED"/>
    <property type="match status" value="1"/>
</dbReference>
<comment type="subcellular location">
    <subcellularLocation>
        <location evidence="1">Nucleus</location>
    </subcellularLocation>
</comment>
<dbReference type="STRING" id="33114.A0A2G2WEZ6"/>
<keyword evidence="4" id="KW-0804">Transcription</keyword>
<evidence type="ECO:0000256" key="4">
    <source>
        <dbReference type="ARBA" id="ARBA00023163"/>
    </source>
</evidence>
<protein>
    <recommendedName>
        <fullName evidence="7">NAC domain-containing protein</fullName>
    </recommendedName>
</protein>
<dbReference type="InterPro" id="IPR003441">
    <property type="entry name" value="NAC-dom"/>
</dbReference>
<dbReference type="Gene3D" id="2.170.150.80">
    <property type="entry name" value="NAC domain"/>
    <property type="match status" value="1"/>
</dbReference>
<feature type="region of interest" description="Disordered" evidence="6">
    <location>
        <begin position="1"/>
        <end position="21"/>
    </location>
</feature>
<evidence type="ECO:0000256" key="3">
    <source>
        <dbReference type="ARBA" id="ARBA00023125"/>
    </source>
</evidence>
<comment type="caution">
    <text evidence="8">The sequence shown here is derived from an EMBL/GenBank/DDBJ whole genome shotgun (WGS) entry which is preliminary data.</text>
</comment>
<dbReference type="SUPFAM" id="SSF101941">
    <property type="entry name" value="NAC domain"/>
    <property type="match status" value="1"/>
</dbReference>
<sequence>MSLARRHPFKQPRTIPSTSYLPTTSYQTRMEYNKEVQENSAHTEGFRFHPTDRELMKYLILFVISKPFSKLVPIVLEDLYTIEPWDIFKGKKDRALYFFTELKKKKTGNTRYVRSVGEGSWKSQDKGKAVCSEKGSILGYKRSLRYQNPGLPLHDGQWLMKEYSICDDVKKHLRQRFHEYNKEHYVLCRVKRKVGKDEDGIAPKETIIDEEINDIIGSNDAADTLAIDINRPFHG</sequence>
<feature type="domain" description="NAC" evidence="7">
    <location>
        <begin position="42"/>
        <end position="193"/>
    </location>
</feature>